<dbReference type="Proteomes" id="UP000032279">
    <property type="component" value="Unassembled WGS sequence"/>
</dbReference>
<dbReference type="RefSeq" id="WP_044009909.1">
    <property type="nucleotide sequence ID" value="NZ_AWTT01000002.1"/>
</dbReference>
<dbReference type="GO" id="GO:0005960">
    <property type="term" value="C:glycine cleavage complex"/>
    <property type="evidence" value="ECO:0007669"/>
    <property type="project" value="InterPro"/>
</dbReference>
<dbReference type="STRING" id="1335616.WDC_0168"/>
<dbReference type="EMBL" id="AWTT01000002">
    <property type="protein sequence ID" value="KIS04237.1"/>
    <property type="molecule type" value="Genomic_DNA"/>
</dbReference>
<gene>
    <name evidence="4" type="primary">gcvH</name>
    <name evidence="4" type="ORF">WDC_0168</name>
</gene>
<dbReference type="GO" id="GO:0009249">
    <property type="term" value="P:protein lipoylation"/>
    <property type="evidence" value="ECO:0007669"/>
    <property type="project" value="TreeGrafter"/>
</dbReference>
<dbReference type="PANTHER" id="PTHR11715:SF3">
    <property type="entry name" value="GLYCINE CLEAVAGE SYSTEM H PROTEIN-RELATED"/>
    <property type="match status" value="1"/>
</dbReference>
<dbReference type="SUPFAM" id="SSF51230">
    <property type="entry name" value="Single hybrid motif"/>
    <property type="match status" value="1"/>
</dbReference>
<dbReference type="Gene3D" id="2.40.50.100">
    <property type="match status" value="1"/>
</dbReference>
<dbReference type="PROSITE" id="PS00189">
    <property type="entry name" value="LIPOYL"/>
    <property type="match status" value="1"/>
</dbReference>
<evidence type="ECO:0000256" key="2">
    <source>
        <dbReference type="ARBA" id="ARBA00022823"/>
    </source>
</evidence>
<evidence type="ECO:0000313" key="5">
    <source>
        <dbReference type="Proteomes" id="UP000032279"/>
    </source>
</evidence>
<dbReference type="InterPro" id="IPR003016">
    <property type="entry name" value="2-oxoA_DH_lipoyl-BS"/>
</dbReference>
<keyword evidence="2" id="KW-0450">Lipoyl</keyword>
<dbReference type="Pfam" id="PF01597">
    <property type="entry name" value="GCV_H"/>
    <property type="match status" value="1"/>
</dbReference>
<dbReference type="GO" id="GO:0019464">
    <property type="term" value="P:glycine decarboxylation via glycine cleavage system"/>
    <property type="evidence" value="ECO:0007669"/>
    <property type="project" value="InterPro"/>
</dbReference>
<dbReference type="PANTHER" id="PTHR11715">
    <property type="entry name" value="GLYCINE CLEAVAGE SYSTEM H PROTEIN"/>
    <property type="match status" value="1"/>
</dbReference>
<proteinExistence type="inferred from homology"/>
<dbReference type="PROSITE" id="PS50968">
    <property type="entry name" value="BIOTINYL_LIPOYL"/>
    <property type="match status" value="1"/>
</dbReference>
<evidence type="ECO:0000259" key="3">
    <source>
        <dbReference type="PROSITE" id="PS50968"/>
    </source>
</evidence>
<comment type="similarity">
    <text evidence="1">Belongs to the GcvH family.</text>
</comment>
<comment type="caution">
    <text evidence="4">The sequence shown here is derived from an EMBL/GenBank/DDBJ whole genome shotgun (WGS) entry which is preliminary data.</text>
</comment>
<feature type="domain" description="Lipoyl-binding" evidence="3">
    <location>
        <begin position="17"/>
        <end position="99"/>
    </location>
</feature>
<dbReference type="AlphaFoldDB" id="A0A0D1A964"/>
<dbReference type="GO" id="GO:0005737">
    <property type="term" value="C:cytoplasm"/>
    <property type="evidence" value="ECO:0007669"/>
    <property type="project" value="TreeGrafter"/>
</dbReference>
<dbReference type="InterPro" id="IPR011053">
    <property type="entry name" value="Single_hybrid_motif"/>
</dbReference>
<evidence type="ECO:0000256" key="1">
    <source>
        <dbReference type="ARBA" id="ARBA00009249"/>
    </source>
</evidence>
<organism evidence="4 5">
    <name type="scientific">Paucilactobacillus wasatchensis</name>
    <dbReference type="NCBI Taxonomy" id="1335616"/>
    <lineage>
        <taxon>Bacteria</taxon>
        <taxon>Bacillati</taxon>
        <taxon>Bacillota</taxon>
        <taxon>Bacilli</taxon>
        <taxon>Lactobacillales</taxon>
        <taxon>Lactobacillaceae</taxon>
        <taxon>Paucilactobacillus</taxon>
    </lineage>
</organism>
<dbReference type="OrthoDB" id="9796712at2"/>
<dbReference type="CDD" id="cd06848">
    <property type="entry name" value="GCS_H"/>
    <property type="match status" value="1"/>
</dbReference>
<keyword evidence="5" id="KW-1185">Reference proteome</keyword>
<dbReference type="InterPro" id="IPR033753">
    <property type="entry name" value="GCV_H/Fam206"/>
</dbReference>
<dbReference type="InterPro" id="IPR002930">
    <property type="entry name" value="GCV_H"/>
</dbReference>
<sequence>MSATANYFWTKKQDDGTIRIGLSDAGVDDLGKINFADVPATGTKLTTDGPFVSVEAEKAVSDLPSPLTGVISQINPALSEGPEALNSGNLTDRWFVDVK</sequence>
<protein>
    <submittedName>
        <fullName evidence="4">Glycine cleavage H-protein</fullName>
    </submittedName>
</protein>
<accession>A0A0D1A964</accession>
<name>A0A0D1A964_9LACO</name>
<reference evidence="4 5" key="1">
    <citation type="submission" date="2013-08" db="EMBL/GenBank/DDBJ databases">
        <title>Lactobacillus wasatchii sp. WDC04, a late gas producing bacteria isolated from aged chedder cheese.</title>
        <authorList>
            <person name="Oberg C.J."/>
            <person name="Culumber M."/>
            <person name="McMahon D.J."/>
            <person name="Broadbent J.R."/>
            <person name="Oberg T.S."/>
            <person name="Ortaki F."/>
        </authorList>
    </citation>
    <scope>NUCLEOTIDE SEQUENCE [LARGE SCALE GENOMIC DNA]</scope>
    <source>
        <strain evidence="4 5">WDC04</strain>
    </source>
</reference>
<dbReference type="InterPro" id="IPR000089">
    <property type="entry name" value="Biotin_lipoyl"/>
</dbReference>
<dbReference type="PATRIC" id="fig|1335616.4.peg.168"/>
<evidence type="ECO:0000313" key="4">
    <source>
        <dbReference type="EMBL" id="KIS04237.1"/>
    </source>
</evidence>